<comment type="caution">
    <text evidence="1">The sequence shown here is derived from an EMBL/GenBank/DDBJ whole genome shotgun (WGS) entry which is preliminary data.</text>
</comment>
<reference evidence="1 2" key="1">
    <citation type="submission" date="2023-03" db="EMBL/GenBank/DDBJ databases">
        <title>Draft genome sequence of Streptomyces sp. K1PA1 isolated from peat swamp forest in Thailand.</title>
        <authorList>
            <person name="Klaysubun C."/>
            <person name="Duangmal K."/>
        </authorList>
    </citation>
    <scope>NUCLEOTIDE SEQUENCE [LARGE SCALE GENOMIC DNA]</scope>
    <source>
        <strain evidence="1 2">K1PA1</strain>
    </source>
</reference>
<name>A0ABT6ACW8_9ACTN</name>
<sequence>MTGPHRHTIDVPADHHQYWLLATRPGDEEPPYPAEPKTGDVGLLDVSRKGRAGHVHTHTPYGDIHLALEFHDHAPALQTDGWHTVTEASMRLADEILLTNPADAEHTVPVPSTAGEWSWWRVRVHARTQAAGEGLHPPGVHEEQEHHLIQLWPAPKGPATDIIDRGPVDVLMTDADESVAGSCSIAFKEPSHSLTFAVGDRPRAFDAGPADTLALADDGRSARIPTTGWDDKTLFGAAVSFTRPLPTTAAQWQIDHAFTLHGPGTTMWITPDEDLEYADSVPLPMTVPERGWHIIVYTRGRTDAGDGEYYVTVWPES</sequence>
<evidence type="ECO:0000313" key="1">
    <source>
        <dbReference type="EMBL" id="MDF3302486.1"/>
    </source>
</evidence>
<dbReference type="Proteomes" id="UP001221150">
    <property type="component" value="Unassembled WGS sequence"/>
</dbReference>
<evidence type="ECO:0000313" key="2">
    <source>
        <dbReference type="Proteomes" id="UP001221150"/>
    </source>
</evidence>
<accession>A0ABT6ACW8</accession>
<organism evidence="1 2">
    <name type="scientific">Streptomyces tropicalis</name>
    <dbReference type="NCBI Taxonomy" id="3034234"/>
    <lineage>
        <taxon>Bacteria</taxon>
        <taxon>Bacillati</taxon>
        <taxon>Actinomycetota</taxon>
        <taxon>Actinomycetes</taxon>
        <taxon>Kitasatosporales</taxon>
        <taxon>Streptomycetaceae</taxon>
        <taxon>Streptomyces</taxon>
    </lineage>
</organism>
<dbReference type="RefSeq" id="WP_276112049.1">
    <property type="nucleotide sequence ID" value="NZ_JARJBB010000023.1"/>
</dbReference>
<gene>
    <name evidence="1" type="ORF">P3H78_28460</name>
</gene>
<protein>
    <submittedName>
        <fullName evidence="1">Uncharacterized protein</fullName>
    </submittedName>
</protein>
<dbReference type="EMBL" id="JARJBB010000023">
    <property type="protein sequence ID" value="MDF3302486.1"/>
    <property type="molecule type" value="Genomic_DNA"/>
</dbReference>
<keyword evidence="2" id="KW-1185">Reference proteome</keyword>
<proteinExistence type="predicted"/>